<dbReference type="InterPro" id="IPR039739">
    <property type="entry name" value="MAG2/RNF10"/>
</dbReference>
<feature type="compositionally biased region" description="Polar residues" evidence="7">
    <location>
        <begin position="517"/>
        <end position="530"/>
    </location>
</feature>
<dbReference type="GO" id="GO:0005737">
    <property type="term" value="C:cytoplasm"/>
    <property type="evidence" value="ECO:0007669"/>
    <property type="project" value="UniProtKB-SubCell"/>
</dbReference>
<reference evidence="9" key="1">
    <citation type="submission" date="2021-01" db="EMBL/GenBank/DDBJ databases">
        <authorList>
            <person name="Corre E."/>
            <person name="Pelletier E."/>
            <person name="Niang G."/>
            <person name="Scheremetjew M."/>
            <person name="Finn R."/>
            <person name="Kale V."/>
            <person name="Holt S."/>
            <person name="Cochrane G."/>
            <person name="Meng A."/>
            <person name="Brown T."/>
            <person name="Cohen L."/>
        </authorList>
    </citation>
    <scope>NUCLEOTIDE SEQUENCE</scope>
    <source>
        <strain evidence="9">GSBS06</strain>
    </source>
</reference>
<evidence type="ECO:0000256" key="7">
    <source>
        <dbReference type="SAM" id="MobiDB-lite"/>
    </source>
</evidence>
<dbReference type="InterPro" id="IPR013083">
    <property type="entry name" value="Znf_RING/FYVE/PHD"/>
</dbReference>
<evidence type="ECO:0000259" key="8">
    <source>
        <dbReference type="PROSITE" id="PS50089"/>
    </source>
</evidence>
<dbReference type="GO" id="GO:0000976">
    <property type="term" value="F:transcription cis-regulatory region binding"/>
    <property type="evidence" value="ECO:0007669"/>
    <property type="project" value="TreeGrafter"/>
</dbReference>
<organism evidence="9">
    <name type="scientific">Aplanochytrium stocchinoi</name>
    <dbReference type="NCBI Taxonomy" id="215587"/>
    <lineage>
        <taxon>Eukaryota</taxon>
        <taxon>Sar</taxon>
        <taxon>Stramenopiles</taxon>
        <taxon>Bigyra</taxon>
        <taxon>Labyrinthulomycetes</taxon>
        <taxon>Thraustochytrida</taxon>
        <taxon>Thraustochytriidae</taxon>
        <taxon>Aplanochytrium</taxon>
    </lineage>
</organism>
<name>A0A7S3PNW4_9STRA</name>
<gene>
    <name evidence="9" type="ORF">ASTO00021_LOCUS15772</name>
</gene>
<dbReference type="GO" id="GO:0045944">
    <property type="term" value="P:positive regulation of transcription by RNA polymerase II"/>
    <property type="evidence" value="ECO:0007669"/>
    <property type="project" value="TreeGrafter"/>
</dbReference>
<protein>
    <recommendedName>
        <fullName evidence="8">RING-type domain-containing protein</fullName>
    </recommendedName>
</protein>
<keyword evidence="2" id="KW-0963">Cytoplasm</keyword>
<keyword evidence="4 6" id="KW-0863">Zinc-finger</keyword>
<evidence type="ECO:0000256" key="6">
    <source>
        <dbReference type="PROSITE-ProRule" id="PRU00175"/>
    </source>
</evidence>
<keyword evidence="3" id="KW-0479">Metal-binding</keyword>
<evidence type="ECO:0000256" key="5">
    <source>
        <dbReference type="ARBA" id="ARBA00022833"/>
    </source>
</evidence>
<keyword evidence="5" id="KW-0862">Zinc</keyword>
<proteinExistence type="predicted"/>
<feature type="compositionally biased region" description="Basic and acidic residues" evidence="7">
    <location>
        <begin position="393"/>
        <end position="412"/>
    </location>
</feature>
<feature type="region of interest" description="Disordered" evidence="7">
    <location>
        <begin position="504"/>
        <end position="569"/>
    </location>
</feature>
<feature type="domain" description="RING-type" evidence="8">
    <location>
        <begin position="107"/>
        <end position="148"/>
    </location>
</feature>
<dbReference type="InterPro" id="IPR017907">
    <property type="entry name" value="Znf_RING_CS"/>
</dbReference>
<dbReference type="GO" id="GO:0008270">
    <property type="term" value="F:zinc ion binding"/>
    <property type="evidence" value="ECO:0007669"/>
    <property type="project" value="UniProtKB-KW"/>
</dbReference>
<feature type="compositionally biased region" description="Basic residues" evidence="7">
    <location>
        <begin position="544"/>
        <end position="554"/>
    </location>
</feature>
<dbReference type="InterPro" id="IPR018957">
    <property type="entry name" value="Znf_C3HC4_RING-type"/>
</dbReference>
<evidence type="ECO:0000256" key="3">
    <source>
        <dbReference type="ARBA" id="ARBA00022723"/>
    </source>
</evidence>
<evidence type="ECO:0000256" key="1">
    <source>
        <dbReference type="ARBA" id="ARBA00004496"/>
    </source>
</evidence>
<dbReference type="AlphaFoldDB" id="A0A7S3PNW4"/>
<dbReference type="Gene3D" id="3.30.40.10">
    <property type="entry name" value="Zinc/RING finger domain, C3HC4 (zinc finger)"/>
    <property type="match status" value="1"/>
</dbReference>
<dbReference type="SUPFAM" id="SSF57850">
    <property type="entry name" value="RING/U-box"/>
    <property type="match status" value="1"/>
</dbReference>
<evidence type="ECO:0000256" key="2">
    <source>
        <dbReference type="ARBA" id="ARBA00022490"/>
    </source>
</evidence>
<feature type="region of interest" description="Disordered" evidence="7">
    <location>
        <begin position="24"/>
        <end position="50"/>
    </location>
</feature>
<evidence type="ECO:0000256" key="4">
    <source>
        <dbReference type="ARBA" id="ARBA00022771"/>
    </source>
</evidence>
<dbReference type="PROSITE" id="PS50089">
    <property type="entry name" value="ZF_RING_2"/>
    <property type="match status" value="1"/>
</dbReference>
<feature type="compositionally biased region" description="Polar residues" evidence="7">
    <location>
        <begin position="558"/>
        <end position="569"/>
    </location>
</feature>
<dbReference type="Pfam" id="PF00097">
    <property type="entry name" value="zf-C3HC4"/>
    <property type="match status" value="1"/>
</dbReference>
<dbReference type="EMBL" id="HBIN01020622">
    <property type="protein sequence ID" value="CAE0445768.1"/>
    <property type="molecule type" value="Transcribed_RNA"/>
</dbReference>
<evidence type="ECO:0000313" key="9">
    <source>
        <dbReference type="EMBL" id="CAE0445768.1"/>
    </source>
</evidence>
<comment type="subcellular location">
    <subcellularLocation>
        <location evidence="1">Cytoplasm</location>
    </subcellularLocation>
</comment>
<feature type="compositionally biased region" description="Basic residues" evidence="7">
    <location>
        <begin position="35"/>
        <end position="45"/>
    </location>
</feature>
<dbReference type="SMART" id="SM00184">
    <property type="entry name" value="RING"/>
    <property type="match status" value="1"/>
</dbReference>
<accession>A0A7S3PNW4</accession>
<sequence>MSRKSGRNQNNLNHLLNFHYEYSETSSSANGSPRDRRRPPSHTHTYKGNVRGASSKFVGSKEDYLNSICIFGLKQCTKTSGLIGNTKVEWTDVETVIIENRKENGNCPICLDYFCAPRMTGCGHIFCWLCLLRMFQYYSENWSTCPLCLAFIQLKEAKRVRIVDGSSYPKGGEKVDFFLAHRYSSCIVYQFLPAESDSNTLTPPPNYCASLPAYSACAIGNDSDNRKKVVSNLYLETSEHVLEMIESERKSIDFAITEAANFGDTVGINFLHDMIKELNSERSLVMRGHTENASLPHDPESEPIKYIYCLPNCRNVFLHPFNVRCLLHQYGDMSFFPRSIYGLKILDIETCIASPETLKRYTFLSHIPYMTSFYLVEVDLKDHINNQTKEKFREEFKKRQDKRQSRIRAEKRKERRYAQKSTLQSEWEKQLSQLGFAAMSTNSTLDEDVKEFLAPVEGQQDTLWVNGHNSPPEIGSFSAIVNSNGFFPELPSSKFPELPSAISTNASKRSESDSVGAKSNSIETDTSKSTDGGWVTLKVAPKGQKLKSKRKGGKKVSLFSNAPQRTYRS</sequence>
<dbReference type="PANTHER" id="PTHR12983">
    <property type="entry name" value="RING FINGER 10 FAMILY MEMBER"/>
    <property type="match status" value="1"/>
</dbReference>
<dbReference type="PROSITE" id="PS00518">
    <property type="entry name" value="ZF_RING_1"/>
    <property type="match status" value="1"/>
</dbReference>
<dbReference type="PANTHER" id="PTHR12983:SF9">
    <property type="entry name" value="E3 UBIQUITIN-PROTEIN LIGASE RNF10"/>
    <property type="match status" value="1"/>
</dbReference>
<dbReference type="InterPro" id="IPR001841">
    <property type="entry name" value="Znf_RING"/>
</dbReference>
<feature type="region of interest" description="Disordered" evidence="7">
    <location>
        <begin position="393"/>
        <end position="421"/>
    </location>
</feature>